<organism evidence="2 3">
    <name type="scientific">Dryococelus australis</name>
    <dbReference type="NCBI Taxonomy" id="614101"/>
    <lineage>
        <taxon>Eukaryota</taxon>
        <taxon>Metazoa</taxon>
        <taxon>Ecdysozoa</taxon>
        <taxon>Arthropoda</taxon>
        <taxon>Hexapoda</taxon>
        <taxon>Insecta</taxon>
        <taxon>Pterygota</taxon>
        <taxon>Neoptera</taxon>
        <taxon>Polyneoptera</taxon>
        <taxon>Phasmatodea</taxon>
        <taxon>Verophasmatodea</taxon>
        <taxon>Anareolatae</taxon>
        <taxon>Phasmatidae</taxon>
        <taxon>Eurycanthinae</taxon>
        <taxon>Dryococelus</taxon>
    </lineage>
</organism>
<dbReference type="EMBL" id="JARBHB010000005">
    <property type="protein sequence ID" value="KAJ8882790.1"/>
    <property type="molecule type" value="Genomic_DNA"/>
</dbReference>
<dbReference type="Proteomes" id="UP001159363">
    <property type="component" value="Chromosome 4"/>
</dbReference>
<name>A0ABQ9HEX0_9NEOP</name>
<sequence length="729" mass="82003">MDEWLSFGDRRRAAREVSSGRKICDCKHQSVMSAAGRLDYWTGLDARVKIKDSAGIVRVLYFPLPNPNSKARPWKVYGSCPPLMTSHPTPTSAGSEARGDNRVLGGNEVRGEAPQVDLAPEEGRDRRLKRGICEGEGGGGGWRRKLLRRRLPDSRHPEVTGTSPWARRQHWSGSTRLHCAAMKWRGEREIPEKICRPAVSSSTIPTCENPRVGRTGFEPGSLWWDASRLTAKPPRTIVYAIPVPDIAVLRWRKGFQQILRTVLEVCERFRQSITRRVQARIQAQGGHIENFLVHAVHAAGRATSHSSAAVPRPRNISPRVVVYHSAALQKLRQMAKARLQPKQNDMRAERQHRCSSLDAWRRTEVVEHMRLMLGKNVVVCCGREQGTQDDEEWKLQSKYNVRRQIEQPKTRWEELVIEEVARKDEDWKTIKPGRVEGQRKIDEIYQADSAIGCKQSWMIMVMTMMSRGDTEEHDDPGSSGPSASYSTPSLVSIILAGRKGGIPDIECSLHREQPLAILHYRLPSSCTVWQYPTSRALCLLPRNLIFPLISHISHEIALVTMVAKLRHGKQPEYPVLKITVFVWPRAPALARRKRQERAAVKTRLCVAAQCLREAATQMALLVVSPCLWPGRRCATPRRTPKGGFTIDLCQVAPTFPNPKSNDPSSEPGSSLILVPMRVSSSARMRGRETGDPREDPRTNGFVRHDSHIRRSGVTRPGIEPGSLGWRLAG</sequence>
<feature type="region of interest" description="Disordered" evidence="1">
    <location>
        <begin position="85"/>
        <end position="114"/>
    </location>
</feature>
<feature type="compositionally biased region" description="Polar residues" evidence="1">
    <location>
        <begin position="657"/>
        <end position="668"/>
    </location>
</feature>
<protein>
    <submittedName>
        <fullName evidence="2">Uncharacterized protein</fullName>
    </submittedName>
</protein>
<comment type="caution">
    <text evidence="2">The sequence shown here is derived from an EMBL/GenBank/DDBJ whole genome shotgun (WGS) entry which is preliminary data.</text>
</comment>
<feature type="compositionally biased region" description="Basic and acidic residues" evidence="1">
    <location>
        <begin position="685"/>
        <end position="702"/>
    </location>
</feature>
<evidence type="ECO:0000256" key="1">
    <source>
        <dbReference type="SAM" id="MobiDB-lite"/>
    </source>
</evidence>
<accession>A0ABQ9HEX0</accession>
<evidence type="ECO:0000313" key="2">
    <source>
        <dbReference type="EMBL" id="KAJ8882790.1"/>
    </source>
</evidence>
<keyword evidence="3" id="KW-1185">Reference proteome</keyword>
<reference evidence="2 3" key="1">
    <citation type="submission" date="2023-02" db="EMBL/GenBank/DDBJ databases">
        <title>LHISI_Scaffold_Assembly.</title>
        <authorList>
            <person name="Stuart O.P."/>
            <person name="Cleave R."/>
            <person name="Magrath M.J.L."/>
            <person name="Mikheyev A.S."/>
        </authorList>
    </citation>
    <scope>NUCLEOTIDE SEQUENCE [LARGE SCALE GENOMIC DNA]</scope>
    <source>
        <strain evidence="2">Daus_M_001</strain>
        <tissue evidence="2">Leg muscle</tissue>
    </source>
</reference>
<gene>
    <name evidence="2" type="ORF">PR048_014604</name>
</gene>
<evidence type="ECO:0000313" key="3">
    <source>
        <dbReference type="Proteomes" id="UP001159363"/>
    </source>
</evidence>
<feature type="region of interest" description="Disordered" evidence="1">
    <location>
        <begin position="655"/>
        <end position="702"/>
    </location>
</feature>
<proteinExistence type="predicted"/>